<sequence length="638" mass="70354">MKPGPDSIGAFPLTRLCGGVAAQACCLADMEPFKIAETVKDRPSWLPDCRKLEILASFSADRGGVVELVHTQMYAPTVLYVPWEFWSLRYTCCMEDGSLVVCERSLAVGQGVQDMPITPGFARAEMLTSEFLIRPYEQGVSMVVVVDDMNFKSGSLLEGFQPLYDTSVILAKKATCRALSYLRSLVKEKAEVSNPSSSLRGLSHRLVRGFNDAVNCFPDEGWVSVINSGPNTLSVHINPTSHSKQLGGNESGIVTKGGIVCVKASLVLHDTPPSLLLCFLKEKWTTWAEFDMDLGYANSRIFANDLSKKKFSTVQKLQPLVGQEEVVEFMRVQESDVARFNGVFTPDKFLLQVCNNSEEVKPGECVQLICAPIDASMSEYVALLPSGFRILHLNSIKEKLMSSQTLDLASSLEYGKTEMINSQSAQGSNSVLNIVFQFLYKPENHDIIVPNAQHHVQAIVELLQHAALSLRSPPPPPLPLPVKSGMEHLILVQQIVESYRSYIGRELLSSPPGDAEAMFKSFWSLKDSIVCCAWKPLPQFIFANRSALEMLETDLVALRSLPLEQMFNDGNRNSDYSQPPPFVLKEGYACLPSGICLSSKGNPVSFDRATGWKVITSDQSVQVGALMFCNWSVASVHM</sequence>
<evidence type="ECO:0000256" key="5">
    <source>
        <dbReference type="ARBA" id="ARBA00023242"/>
    </source>
</evidence>
<dbReference type="PROSITE" id="PS50848">
    <property type="entry name" value="START"/>
    <property type="match status" value="1"/>
</dbReference>
<dbReference type="GO" id="GO:0008289">
    <property type="term" value="F:lipid binding"/>
    <property type="evidence" value="ECO:0007669"/>
    <property type="project" value="InterPro"/>
</dbReference>
<evidence type="ECO:0000256" key="2">
    <source>
        <dbReference type="ARBA" id="ARBA00023125"/>
    </source>
</evidence>
<dbReference type="PANTHER" id="PTHR45950">
    <property type="entry name" value="HOMEOBOX-LEUCINE ZIPPER PROTEIN ATHB-14"/>
    <property type="match status" value="1"/>
</dbReference>
<organism evidence="7">
    <name type="scientific">Marsilea minuta</name>
    <name type="common">Dwarf water clover</name>
    <dbReference type="NCBI Taxonomy" id="388479"/>
    <lineage>
        <taxon>Eukaryota</taxon>
        <taxon>Viridiplantae</taxon>
        <taxon>Streptophyta</taxon>
        <taxon>Embryophyta</taxon>
        <taxon>Tracheophyta</taxon>
        <taxon>Polypodiopsida</taxon>
        <taxon>Polypodiidae</taxon>
        <taxon>Salviniales</taxon>
        <taxon>Marsileaceae</taxon>
        <taxon>Marsilea</taxon>
    </lineage>
</organism>
<feature type="domain" description="START" evidence="6">
    <location>
        <begin position="42"/>
        <end position="194"/>
    </location>
</feature>
<reference evidence="7" key="1">
    <citation type="journal article" date="2006" name="Evol. Dev.">
        <title>Evolution of the class III HD-Zip gene family in land plants.</title>
        <authorList>
            <person name="Prigge M.J."/>
            <person name="Clark S.E."/>
        </authorList>
    </citation>
    <scope>NUCLEOTIDE SEQUENCE</scope>
    <source>
        <tissue evidence="7">Expanding sporophyte leaves</tissue>
    </source>
</reference>
<dbReference type="InterPro" id="IPR002913">
    <property type="entry name" value="START_lipid-bd_dom"/>
</dbReference>
<evidence type="ECO:0000313" key="7">
    <source>
        <dbReference type="EMBL" id="ABG73244.1"/>
    </source>
</evidence>
<dbReference type="GO" id="GO:0003700">
    <property type="term" value="F:DNA-binding transcription factor activity"/>
    <property type="evidence" value="ECO:0007669"/>
    <property type="project" value="InterPro"/>
</dbReference>
<dbReference type="GO" id="GO:0003677">
    <property type="term" value="F:DNA binding"/>
    <property type="evidence" value="ECO:0007669"/>
    <property type="project" value="UniProtKB-KW"/>
</dbReference>
<evidence type="ECO:0000256" key="3">
    <source>
        <dbReference type="ARBA" id="ARBA00023155"/>
    </source>
</evidence>
<dbReference type="InterPro" id="IPR013978">
    <property type="entry name" value="MEKHLA"/>
</dbReference>
<dbReference type="Gene3D" id="3.30.530.20">
    <property type="match status" value="1"/>
</dbReference>
<evidence type="ECO:0000256" key="1">
    <source>
        <dbReference type="ARBA" id="ARBA00023015"/>
    </source>
</evidence>
<evidence type="ECO:0000259" key="6">
    <source>
        <dbReference type="PROSITE" id="PS50848"/>
    </source>
</evidence>
<keyword evidence="3" id="KW-0371">Homeobox</keyword>
<keyword evidence="2" id="KW-0238">DNA-binding</keyword>
<keyword evidence="1" id="KW-0805">Transcription regulation</keyword>
<dbReference type="EMBL" id="DQ657209">
    <property type="protein sequence ID" value="ABG73244.1"/>
    <property type="molecule type" value="mRNA"/>
</dbReference>
<keyword evidence="5" id="KW-0539">Nucleus</keyword>
<protein>
    <submittedName>
        <fullName evidence="7">Class III HD-Zip protein HDZ32</fullName>
    </submittedName>
</protein>
<accession>Q0Q422</accession>
<dbReference type="InterPro" id="IPR023393">
    <property type="entry name" value="START-like_dom_sf"/>
</dbReference>
<dbReference type="InterPro" id="IPR044830">
    <property type="entry name" value="HD-Zip_III"/>
</dbReference>
<dbReference type="Pfam" id="PF08670">
    <property type="entry name" value="MEKHLA"/>
    <property type="match status" value="1"/>
</dbReference>
<dbReference type="SUPFAM" id="SSF55961">
    <property type="entry name" value="Bet v1-like"/>
    <property type="match status" value="1"/>
</dbReference>
<proteinExistence type="evidence at transcript level"/>
<keyword evidence="4" id="KW-0804">Transcription</keyword>
<evidence type="ECO:0000256" key="4">
    <source>
        <dbReference type="ARBA" id="ARBA00023163"/>
    </source>
</evidence>
<dbReference type="AlphaFoldDB" id="Q0Q422"/>
<dbReference type="Pfam" id="PF01852">
    <property type="entry name" value="START"/>
    <property type="match status" value="1"/>
</dbReference>
<dbReference type="PANTHER" id="PTHR45950:SF7">
    <property type="entry name" value="HOMEOBOX-LEUCINE ZIPPER PROTEIN ATHB-14"/>
    <property type="match status" value="1"/>
</dbReference>
<name>Q0Q422_MARMB</name>